<evidence type="ECO:0000313" key="1">
    <source>
        <dbReference type="EMBL" id="CUI16608.1"/>
    </source>
</evidence>
<organism evidence="1 2">
    <name type="scientific">Candidatus Protochlamydia naegleriophila</name>
    <dbReference type="NCBI Taxonomy" id="389348"/>
    <lineage>
        <taxon>Bacteria</taxon>
        <taxon>Pseudomonadati</taxon>
        <taxon>Chlamydiota</taxon>
        <taxon>Chlamydiia</taxon>
        <taxon>Parachlamydiales</taxon>
        <taxon>Parachlamydiaceae</taxon>
        <taxon>Candidatus Protochlamydia</taxon>
    </lineage>
</organism>
<keyword evidence="2" id="KW-1185">Reference proteome</keyword>
<evidence type="ECO:0000313" key="2">
    <source>
        <dbReference type="Proteomes" id="UP000069902"/>
    </source>
</evidence>
<dbReference type="Proteomes" id="UP000069902">
    <property type="component" value="Chromosome cPNK"/>
</dbReference>
<name>A0A0U5ER07_9BACT</name>
<gene>
    <name evidence="1" type="ORF">PNK_0985</name>
</gene>
<reference evidence="2" key="1">
    <citation type="submission" date="2015-09" db="EMBL/GenBank/DDBJ databases">
        <authorList>
            <person name="Bertelli C."/>
        </authorList>
    </citation>
    <scope>NUCLEOTIDE SEQUENCE [LARGE SCALE GENOMIC DNA]</scope>
    <source>
        <strain evidence="2">KNic</strain>
    </source>
</reference>
<protein>
    <submittedName>
        <fullName evidence="1">Uncharacterized protein</fullName>
    </submittedName>
</protein>
<dbReference type="KEGG" id="pnl:PNK_0985"/>
<dbReference type="AlphaFoldDB" id="A0A0U5ER07"/>
<dbReference type="PATRIC" id="fig|389348.3.peg.1084"/>
<dbReference type="EMBL" id="LN879502">
    <property type="protein sequence ID" value="CUI16608.1"/>
    <property type="molecule type" value="Genomic_DNA"/>
</dbReference>
<dbReference type="InParanoid" id="A0A0U5ER07"/>
<proteinExistence type="predicted"/>
<sequence length="465" mass="53201">MQPLLTQPLHVQTDLVDGYDSNNTVITPVEPTGVMHTAHVIITPTQTPPSPIDNRVWTLKSGPKIYTVEQIQQRAARTANFQQKYEAFLKTMRTISDELGQSTPSVILKAMSEKDKLQKKAQGEENPEIDLSSLGGLERTLLSIDKNRIDFDKSNGVVRFIEELTNVSIEHLTSLASQLTIMWEGKPSYNLVLFSMGPYYQFGIKYRLDELYRLEDLIETNSKLASTSKGTEQPSRTEFEPLIDKLATLVKMKEELTCLRYALDNKFITKDFLVVAYKERIKAKYFETFRCIEKELDSSQVLAAANESKSTEKKLVAERIIHRVKEVRNLFAGLTLDSTESSSKALSEMEVGYTFKQDWEMHLNLLCKIVELKERLWARSTLKLPKDAQDQEQFSKVVEEATTAGGNLQALQKEITQLINEEKNSFKAIKDPHIEIQTIWDKIFKLERDSKAPEQPGKKTWFGYF</sequence>
<accession>A0A0U5ER07</accession>